<evidence type="ECO:0000313" key="1">
    <source>
        <dbReference type="EMBL" id="SFV73649.1"/>
    </source>
</evidence>
<organism evidence="1 2">
    <name type="scientific">Desulfovibrio piger</name>
    <dbReference type="NCBI Taxonomy" id="901"/>
    <lineage>
        <taxon>Bacteria</taxon>
        <taxon>Pseudomonadati</taxon>
        <taxon>Thermodesulfobacteriota</taxon>
        <taxon>Desulfovibrionia</taxon>
        <taxon>Desulfovibrionales</taxon>
        <taxon>Desulfovibrionaceae</taxon>
        <taxon>Desulfovibrio</taxon>
    </lineage>
</organism>
<dbReference type="KEGG" id="dpg:DESPIGER_1819"/>
<name>A0A1K1LG09_9BACT</name>
<accession>A0A1K1LG09</accession>
<gene>
    <name evidence="1" type="ORF">DESPIGER_1819</name>
</gene>
<protein>
    <submittedName>
        <fullName evidence="1">Uncharacterized protein</fullName>
    </submittedName>
</protein>
<reference evidence="2" key="1">
    <citation type="submission" date="2016-10" db="EMBL/GenBank/DDBJ databases">
        <authorList>
            <person name="Wegmann U."/>
        </authorList>
    </citation>
    <scope>NUCLEOTIDE SEQUENCE [LARGE SCALE GENOMIC DNA]</scope>
</reference>
<proteinExistence type="predicted"/>
<sequence length="42" mass="4665">MDRVHGPHSWAEGQGIVTKYDTLLLPCCGTVSKMTVKMLTYP</sequence>
<dbReference type="EMBL" id="LT630450">
    <property type="protein sequence ID" value="SFV73649.1"/>
    <property type="molecule type" value="Genomic_DNA"/>
</dbReference>
<dbReference type="AlphaFoldDB" id="A0A1K1LG09"/>
<keyword evidence="2" id="KW-1185">Reference proteome</keyword>
<dbReference type="Proteomes" id="UP000186323">
    <property type="component" value="Chromosome I"/>
</dbReference>
<evidence type="ECO:0000313" key="2">
    <source>
        <dbReference type="Proteomes" id="UP000186323"/>
    </source>
</evidence>